<sequence>MSQKFNTGRKIPRYFHGVAQRRPRNVIHSFNGVTGMSDSTKIDFIYLSEPDMIRAGVTDMPACVDTMEEMFGLLYQGDYRMAGSNNDSHGAMVTFPEDSPFPTMPKPTADRRLMAMPAYLGGSFCTAGVKWYGSNIANRQKGLPRSILMFTLNDADTGAPLAHMSANLLSAYRTGAVPGVGARHLARKDAKVIGLLGPGVMGKTAVAAFIAVCPLIDTIKIKGRGQNSLDTFISWITVTFPQITTIEVVDSLEAVVRGSDIVTYCSSGEVGDPSTYPLVKREWVKPGAFLAMPALCNIDEGMEQADVRKVLDNTGLYHAWYEEVPKPAHHTIPVIGVRFMDMVAEGKLTHAQLEDIGKIVAGDAPGRQNDDEIIIMSVGGMPVEDVAWGTVVYRNALEKGIGVKLNLWETPELH</sequence>
<dbReference type="NCBIfam" id="NF004848">
    <property type="entry name" value="PRK06199.1"/>
    <property type="match status" value="1"/>
</dbReference>
<dbReference type="Proteomes" id="UP000677515">
    <property type="component" value="Chromosome"/>
</dbReference>
<accession>A0ABM7MUN3</accession>
<protein>
    <submittedName>
        <fullName evidence="1">Ornithine cyclodeaminase</fullName>
    </submittedName>
</protein>
<name>A0ABM7MUN3_ERWRD</name>
<dbReference type="InterPro" id="IPR023401">
    <property type="entry name" value="ODC_N"/>
</dbReference>
<dbReference type="EMBL" id="AP024329">
    <property type="protein sequence ID" value="BCQ32915.1"/>
    <property type="molecule type" value="Genomic_DNA"/>
</dbReference>
<dbReference type="PANTHER" id="PTHR13812:SF19">
    <property type="entry name" value="KETIMINE REDUCTASE MU-CRYSTALLIN"/>
    <property type="match status" value="1"/>
</dbReference>
<gene>
    <name evidence="1" type="ORF">ERHA53_02580</name>
</gene>
<reference evidence="1 2" key="1">
    <citation type="submission" date="2021-01" db="EMBL/GenBank/DDBJ databases">
        <title>Complete genome sequence of Erwinia rhapontici MAFF 311153.</title>
        <authorList>
            <person name="Morohoshi T."/>
            <person name="Someya N."/>
        </authorList>
    </citation>
    <scope>NUCLEOTIDE SEQUENCE [LARGE SCALE GENOMIC DNA]</scope>
    <source>
        <strain evidence="1 2">MAFF 311153</strain>
    </source>
</reference>
<evidence type="ECO:0000313" key="2">
    <source>
        <dbReference type="Proteomes" id="UP000677515"/>
    </source>
</evidence>
<dbReference type="Gene3D" id="3.40.50.720">
    <property type="entry name" value="NAD(P)-binding Rossmann-like Domain"/>
    <property type="match status" value="1"/>
</dbReference>
<dbReference type="Pfam" id="PF02423">
    <property type="entry name" value="OCD_Mu_crystall"/>
    <property type="match status" value="1"/>
</dbReference>
<organism evidence="1 2">
    <name type="scientific">Erwinia rhapontici</name>
    <name type="common">Pectobacterium rhapontici</name>
    <dbReference type="NCBI Taxonomy" id="55212"/>
    <lineage>
        <taxon>Bacteria</taxon>
        <taxon>Pseudomonadati</taxon>
        <taxon>Pseudomonadota</taxon>
        <taxon>Gammaproteobacteria</taxon>
        <taxon>Enterobacterales</taxon>
        <taxon>Erwiniaceae</taxon>
        <taxon>Erwinia</taxon>
    </lineage>
</organism>
<proteinExistence type="predicted"/>
<keyword evidence="2" id="KW-1185">Reference proteome</keyword>
<dbReference type="PANTHER" id="PTHR13812">
    <property type="entry name" value="KETIMINE REDUCTASE MU-CRYSTALLIN"/>
    <property type="match status" value="1"/>
</dbReference>
<dbReference type="InterPro" id="IPR003462">
    <property type="entry name" value="ODC_Mu_crystall"/>
</dbReference>
<dbReference type="SUPFAM" id="SSF51735">
    <property type="entry name" value="NAD(P)-binding Rossmann-fold domains"/>
    <property type="match status" value="1"/>
</dbReference>
<dbReference type="InterPro" id="IPR036291">
    <property type="entry name" value="NAD(P)-bd_dom_sf"/>
</dbReference>
<evidence type="ECO:0000313" key="1">
    <source>
        <dbReference type="EMBL" id="BCQ32915.1"/>
    </source>
</evidence>
<dbReference type="Gene3D" id="3.30.1780.10">
    <property type="entry name" value="ornithine cyclodeaminase, domain 1"/>
    <property type="match status" value="1"/>
</dbReference>